<reference evidence="3" key="2">
    <citation type="submission" date="2023-05" db="EMBL/GenBank/DDBJ databases">
        <authorList>
            <consortium name="Lawrence Berkeley National Laboratory"/>
            <person name="Steindorff A."/>
            <person name="Hensen N."/>
            <person name="Bonometti L."/>
            <person name="Westerberg I."/>
            <person name="Brannstrom I.O."/>
            <person name="Guillou S."/>
            <person name="Cros-Aarteil S."/>
            <person name="Calhoun S."/>
            <person name="Haridas S."/>
            <person name="Kuo A."/>
            <person name="Mondo S."/>
            <person name="Pangilinan J."/>
            <person name="Riley R."/>
            <person name="Labutti K."/>
            <person name="Andreopoulos B."/>
            <person name="Lipzen A."/>
            <person name="Chen C."/>
            <person name="Yanf M."/>
            <person name="Daum C."/>
            <person name="Ng V."/>
            <person name="Clum A."/>
            <person name="Ohm R."/>
            <person name="Martin F."/>
            <person name="Silar P."/>
            <person name="Natvig D."/>
            <person name="Lalanne C."/>
            <person name="Gautier V."/>
            <person name="Ament-Velasquez S.L."/>
            <person name="Kruys A."/>
            <person name="Hutchinson M.I."/>
            <person name="Powell A.J."/>
            <person name="Barry K."/>
            <person name="Miller A.N."/>
            <person name="Grigoriev I.V."/>
            <person name="Debuchy R."/>
            <person name="Gladieux P."/>
            <person name="Thoren M.H."/>
            <person name="Johannesson H."/>
        </authorList>
    </citation>
    <scope>NUCLEOTIDE SEQUENCE</scope>
    <source>
        <strain evidence="3">CBS 990.96</strain>
    </source>
</reference>
<feature type="chain" id="PRO_5043005580" description="SET domain-containing protein" evidence="1">
    <location>
        <begin position="28"/>
        <end position="431"/>
    </location>
</feature>
<gene>
    <name evidence="3" type="ORF">QBC38DRAFT_539844</name>
</gene>
<dbReference type="InterPro" id="IPR011990">
    <property type="entry name" value="TPR-like_helical_dom_sf"/>
</dbReference>
<dbReference type="AlphaFoldDB" id="A0AAN6YMK6"/>
<protein>
    <recommendedName>
        <fullName evidence="2">SET domain-containing protein</fullName>
    </recommendedName>
</protein>
<evidence type="ECO:0000259" key="2">
    <source>
        <dbReference type="PROSITE" id="PS50280"/>
    </source>
</evidence>
<accession>A0AAN6YMK6</accession>
<evidence type="ECO:0000256" key="1">
    <source>
        <dbReference type="SAM" id="SignalP"/>
    </source>
</evidence>
<dbReference type="SUPFAM" id="SSF82199">
    <property type="entry name" value="SET domain"/>
    <property type="match status" value="1"/>
</dbReference>
<dbReference type="EMBL" id="MU865496">
    <property type="protein sequence ID" value="KAK4222034.1"/>
    <property type="molecule type" value="Genomic_DNA"/>
</dbReference>
<dbReference type="Gene3D" id="1.25.40.10">
    <property type="entry name" value="Tetratricopeptide repeat domain"/>
    <property type="match status" value="1"/>
</dbReference>
<keyword evidence="4" id="KW-1185">Reference proteome</keyword>
<evidence type="ECO:0000313" key="3">
    <source>
        <dbReference type="EMBL" id="KAK4222034.1"/>
    </source>
</evidence>
<proteinExistence type="predicted"/>
<dbReference type="CDD" id="cd20071">
    <property type="entry name" value="SET_SMYD"/>
    <property type="match status" value="1"/>
</dbReference>
<sequence length="431" mass="48451">MVSLYSFPCSPAQWTFFLSLLVAGTNAKYSTSRSNQCLYFPAGRLEWSSHFNSCPLPEVIATGKAPVAWSFPPNCITPPPTENKTSPKPDCLFSSTAFRNGHGISLVASTITTSHLIGIGSFNDEPLPLAAQRRESLGPAYKIVPVEGKGMGVVSARHIKRGEIIMMDYPAVLIGTSFLANSKPHHRRRILKKAIKQLPEGTRKKVEGLSRGKEEYEVDAILGPNANTVLVGEEGGGQVHVGLFAETARINHACRPNAHSRFSERRLTMEVMAHRAIKVGEEITMSYIPITTPIEERKKYLKEHWGFECTCSLCRSSPQDIEESESWRRRQKSLKATIQDATSGEFYSDAIAMSEEWLQFADWDMVHPLWPEYHDSLADLYFRNGDMMNAMRYARMAYDGWVKFGSIDDEKLENAKVLVDKLDKISEEKRR</sequence>
<dbReference type="Gene3D" id="2.170.270.10">
    <property type="entry name" value="SET domain"/>
    <property type="match status" value="1"/>
</dbReference>
<dbReference type="PANTHER" id="PTHR47332:SF6">
    <property type="entry name" value="SET DOMAIN-CONTAINING PROTEIN"/>
    <property type="match status" value="1"/>
</dbReference>
<dbReference type="PROSITE" id="PS50280">
    <property type="entry name" value="SET"/>
    <property type="match status" value="1"/>
</dbReference>
<feature type="signal peptide" evidence="1">
    <location>
        <begin position="1"/>
        <end position="27"/>
    </location>
</feature>
<dbReference type="InterPro" id="IPR046341">
    <property type="entry name" value="SET_dom_sf"/>
</dbReference>
<dbReference type="Pfam" id="PF00856">
    <property type="entry name" value="SET"/>
    <property type="match status" value="1"/>
</dbReference>
<dbReference type="PANTHER" id="PTHR47332">
    <property type="entry name" value="SET DOMAIN-CONTAINING PROTEIN 5"/>
    <property type="match status" value="1"/>
</dbReference>
<reference evidence="3" key="1">
    <citation type="journal article" date="2023" name="Mol. Phylogenet. Evol.">
        <title>Genome-scale phylogeny and comparative genomics of the fungal order Sordariales.</title>
        <authorList>
            <person name="Hensen N."/>
            <person name="Bonometti L."/>
            <person name="Westerberg I."/>
            <person name="Brannstrom I.O."/>
            <person name="Guillou S."/>
            <person name="Cros-Aarteil S."/>
            <person name="Calhoun S."/>
            <person name="Haridas S."/>
            <person name="Kuo A."/>
            <person name="Mondo S."/>
            <person name="Pangilinan J."/>
            <person name="Riley R."/>
            <person name="LaButti K."/>
            <person name="Andreopoulos B."/>
            <person name="Lipzen A."/>
            <person name="Chen C."/>
            <person name="Yan M."/>
            <person name="Daum C."/>
            <person name="Ng V."/>
            <person name="Clum A."/>
            <person name="Steindorff A."/>
            <person name="Ohm R.A."/>
            <person name="Martin F."/>
            <person name="Silar P."/>
            <person name="Natvig D.O."/>
            <person name="Lalanne C."/>
            <person name="Gautier V."/>
            <person name="Ament-Velasquez S.L."/>
            <person name="Kruys A."/>
            <person name="Hutchinson M.I."/>
            <person name="Powell A.J."/>
            <person name="Barry K."/>
            <person name="Miller A.N."/>
            <person name="Grigoriev I.V."/>
            <person name="Debuchy R."/>
            <person name="Gladieux P."/>
            <person name="Hiltunen Thoren M."/>
            <person name="Johannesson H."/>
        </authorList>
    </citation>
    <scope>NUCLEOTIDE SEQUENCE</scope>
    <source>
        <strain evidence="3">CBS 990.96</strain>
    </source>
</reference>
<feature type="domain" description="SET" evidence="2">
    <location>
        <begin position="139"/>
        <end position="288"/>
    </location>
</feature>
<dbReference type="SMART" id="SM00317">
    <property type="entry name" value="SET"/>
    <property type="match status" value="1"/>
</dbReference>
<dbReference type="InterPro" id="IPR053185">
    <property type="entry name" value="SET_domain_protein"/>
</dbReference>
<evidence type="ECO:0000313" key="4">
    <source>
        <dbReference type="Proteomes" id="UP001301958"/>
    </source>
</evidence>
<name>A0AAN6YMK6_9PEZI</name>
<comment type="caution">
    <text evidence="3">The sequence shown here is derived from an EMBL/GenBank/DDBJ whole genome shotgun (WGS) entry which is preliminary data.</text>
</comment>
<organism evidence="3 4">
    <name type="scientific">Podospora fimiseda</name>
    <dbReference type="NCBI Taxonomy" id="252190"/>
    <lineage>
        <taxon>Eukaryota</taxon>
        <taxon>Fungi</taxon>
        <taxon>Dikarya</taxon>
        <taxon>Ascomycota</taxon>
        <taxon>Pezizomycotina</taxon>
        <taxon>Sordariomycetes</taxon>
        <taxon>Sordariomycetidae</taxon>
        <taxon>Sordariales</taxon>
        <taxon>Podosporaceae</taxon>
        <taxon>Podospora</taxon>
    </lineage>
</organism>
<dbReference type="Proteomes" id="UP001301958">
    <property type="component" value="Unassembled WGS sequence"/>
</dbReference>
<keyword evidence="1" id="KW-0732">Signal</keyword>
<dbReference type="InterPro" id="IPR001214">
    <property type="entry name" value="SET_dom"/>
</dbReference>